<keyword evidence="17 28" id="KW-1133">Transmembrane helix</keyword>
<evidence type="ECO:0000256" key="8">
    <source>
        <dbReference type="ARBA" id="ARBA00011245"/>
    </source>
</evidence>
<dbReference type="Pfam" id="PF12529">
    <property type="entry name" value="Xylo_C"/>
    <property type="match status" value="1"/>
</dbReference>
<comment type="function">
    <text evidence="25">Catalyzes the first step in the biosynthesis of chondroitin sulfate, heparan sulfate and dermatan sulfate proteoglycans, such as DCN. Transfers D-xylose from UDP-D-xylose to specific serine residues of the core protein.</text>
</comment>
<comment type="subcellular location">
    <subcellularLocation>
        <location evidence="3">Golgi apparatus membrane</location>
        <topology evidence="3">Single-pass type II membrane protein</topology>
    </subcellularLocation>
    <subcellularLocation>
        <location evidence="4">Secreted</location>
    </subcellularLocation>
</comment>
<gene>
    <name evidence="30" type="primary">LOC107748866</name>
</gene>
<keyword evidence="19 28" id="KW-0472">Membrane</keyword>
<feature type="compositionally biased region" description="Basic and acidic residues" evidence="27">
    <location>
        <begin position="44"/>
        <end position="62"/>
    </location>
</feature>
<keyword evidence="13 28" id="KW-0812">Transmembrane</keyword>
<protein>
    <recommendedName>
        <fullName evidence="23">Xylosyltransferase 2</fullName>
        <ecNumber evidence="9">2.4.2.26</ecNumber>
    </recommendedName>
    <alternativeName>
        <fullName evidence="24">Xylosyltransferase II</fullName>
    </alternativeName>
</protein>
<dbReference type="InterPro" id="IPR024448">
    <property type="entry name" value="XylT_C"/>
</dbReference>
<evidence type="ECO:0000256" key="12">
    <source>
        <dbReference type="ARBA" id="ARBA00022679"/>
    </source>
</evidence>
<keyword evidence="10" id="KW-0964">Secreted</keyword>
<reference evidence="30" key="1">
    <citation type="submission" date="2025-08" db="UniProtKB">
        <authorList>
            <consortium name="Ensembl"/>
        </authorList>
    </citation>
    <scope>IDENTIFICATION</scope>
</reference>
<proteinExistence type="inferred from homology"/>
<feature type="region of interest" description="Disordered" evidence="27">
    <location>
        <begin position="44"/>
        <end position="63"/>
    </location>
</feature>
<evidence type="ECO:0000256" key="9">
    <source>
        <dbReference type="ARBA" id="ARBA00011972"/>
    </source>
</evidence>
<dbReference type="Ensembl" id="ENSSRHT00000003288.1">
    <property type="protein sequence ID" value="ENSSRHP00000003169.1"/>
    <property type="gene ID" value="ENSSRHG00000000943.1"/>
</dbReference>
<comment type="similarity">
    <text evidence="7">Belongs to the glycosyltransferase 14 family. XylT subfamily.</text>
</comment>
<evidence type="ECO:0000256" key="24">
    <source>
        <dbReference type="ARBA" id="ARBA00041721"/>
    </source>
</evidence>
<comment type="subunit">
    <text evidence="8">Monomer.</text>
</comment>
<dbReference type="Pfam" id="PF02485">
    <property type="entry name" value="Branch"/>
    <property type="match status" value="1"/>
</dbReference>
<evidence type="ECO:0000256" key="11">
    <source>
        <dbReference type="ARBA" id="ARBA00022676"/>
    </source>
</evidence>
<dbReference type="InterPro" id="IPR003406">
    <property type="entry name" value="Glyco_trans_14"/>
</dbReference>
<dbReference type="Proteomes" id="UP000472270">
    <property type="component" value="Unassembled WGS sequence"/>
</dbReference>
<feature type="transmembrane region" description="Helical" evidence="28">
    <location>
        <begin position="16"/>
        <end position="35"/>
    </location>
</feature>
<evidence type="ECO:0000256" key="15">
    <source>
        <dbReference type="ARBA" id="ARBA00022842"/>
    </source>
</evidence>
<dbReference type="GO" id="GO:0005576">
    <property type="term" value="C:extracellular region"/>
    <property type="evidence" value="ECO:0007669"/>
    <property type="project" value="UniProtKB-SubCell"/>
</dbReference>
<evidence type="ECO:0000256" key="2">
    <source>
        <dbReference type="ARBA" id="ARBA00001946"/>
    </source>
</evidence>
<evidence type="ECO:0000256" key="22">
    <source>
        <dbReference type="ARBA" id="ARBA00023211"/>
    </source>
</evidence>
<evidence type="ECO:0000256" key="6">
    <source>
        <dbReference type="ARBA" id="ARBA00005093"/>
    </source>
</evidence>
<comment type="cofactor">
    <cofactor evidence="1">
        <name>Mn(2+)</name>
        <dbReference type="ChEBI" id="CHEBI:29035"/>
    </cofactor>
</comment>
<organism evidence="30 31">
    <name type="scientific">Sinocyclocheilus rhinocerous</name>
    <dbReference type="NCBI Taxonomy" id="307959"/>
    <lineage>
        <taxon>Eukaryota</taxon>
        <taxon>Metazoa</taxon>
        <taxon>Chordata</taxon>
        <taxon>Craniata</taxon>
        <taxon>Vertebrata</taxon>
        <taxon>Euteleostomi</taxon>
        <taxon>Actinopterygii</taxon>
        <taxon>Neopterygii</taxon>
        <taxon>Teleostei</taxon>
        <taxon>Ostariophysi</taxon>
        <taxon>Cypriniformes</taxon>
        <taxon>Cyprinidae</taxon>
        <taxon>Cyprininae</taxon>
        <taxon>Sinocyclocheilus</taxon>
    </lineage>
</organism>
<dbReference type="EC" id="2.4.2.26" evidence="9"/>
<keyword evidence="18" id="KW-0333">Golgi apparatus</keyword>
<dbReference type="UniPathway" id="UPA00755"/>
<evidence type="ECO:0000256" key="16">
    <source>
        <dbReference type="ARBA" id="ARBA00022968"/>
    </source>
</evidence>
<keyword evidence="20" id="KW-1015">Disulfide bond</keyword>
<comment type="pathway">
    <text evidence="6">Glycan metabolism; heparan sulfate biosynthesis.</text>
</comment>
<evidence type="ECO:0000256" key="25">
    <source>
        <dbReference type="ARBA" id="ARBA00045793"/>
    </source>
</evidence>
<dbReference type="InterPro" id="IPR043538">
    <property type="entry name" value="XYLT"/>
</dbReference>
<evidence type="ECO:0000256" key="1">
    <source>
        <dbReference type="ARBA" id="ARBA00001936"/>
    </source>
</evidence>
<evidence type="ECO:0000256" key="18">
    <source>
        <dbReference type="ARBA" id="ARBA00023034"/>
    </source>
</evidence>
<evidence type="ECO:0000256" key="17">
    <source>
        <dbReference type="ARBA" id="ARBA00022989"/>
    </source>
</evidence>
<keyword evidence="12" id="KW-0808">Transferase</keyword>
<evidence type="ECO:0000256" key="3">
    <source>
        <dbReference type="ARBA" id="ARBA00004323"/>
    </source>
</evidence>
<comment type="cofactor">
    <cofactor evidence="2">
        <name>Mg(2+)</name>
        <dbReference type="ChEBI" id="CHEBI:18420"/>
    </cofactor>
</comment>
<evidence type="ECO:0000256" key="5">
    <source>
        <dbReference type="ARBA" id="ARBA00004840"/>
    </source>
</evidence>
<dbReference type="PANTHER" id="PTHR46025">
    <property type="entry name" value="XYLOSYLTRANSFERASE OXT"/>
    <property type="match status" value="1"/>
</dbReference>
<dbReference type="AlphaFoldDB" id="A0A673FKG1"/>
<feature type="domain" description="Xylosyltransferase C-terminal" evidence="29">
    <location>
        <begin position="465"/>
        <end position="640"/>
    </location>
</feature>
<evidence type="ECO:0000256" key="27">
    <source>
        <dbReference type="SAM" id="MobiDB-lite"/>
    </source>
</evidence>
<keyword evidence="15" id="KW-0460">Magnesium</keyword>
<feature type="region of interest" description="Disordered" evidence="27">
    <location>
        <begin position="786"/>
        <end position="807"/>
    </location>
</feature>
<keyword evidence="22" id="KW-0464">Manganese</keyword>
<name>A0A673FKG1_9TELE</name>
<comment type="pathway">
    <text evidence="5">Glycan metabolism; chondroitin sulfate biosynthesis.</text>
</comment>
<dbReference type="GO" id="GO:0030158">
    <property type="term" value="F:protein xylosyltransferase activity"/>
    <property type="evidence" value="ECO:0007669"/>
    <property type="project" value="UniProtKB-EC"/>
</dbReference>
<evidence type="ECO:0000256" key="23">
    <source>
        <dbReference type="ARBA" id="ARBA00039683"/>
    </source>
</evidence>
<reference evidence="30" key="2">
    <citation type="submission" date="2025-09" db="UniProtKB">
        <authorList>
            <consortium name="Ensembl"/>
        </authorList>
    </citation>
    <scope>IDENTIFICATION</scope>
</reference>
<feature type="compositionally biased region" description="Basic and acidic residues" evidence="27">
    <location>
        <begin position="793"/>
        <end position="807"/>
    </location>
</feature>
<comment type="catalytic activity">
    <reaction evidence="26">
        <text>UDP-alpha-D-xylose + L-seryl-[protein] = 3-O-(beta-D-xylosyl)-L-seryl-[protein] + UDP + H(+)</text>
        <dbReference type="Rhea" id="RHEA:50192"/>
        <dbReference type="Rhea" id="RHEA-COMP:9863"/>
        <dbReference type="Rhea" id="RHEA-COMP:12567"/>
        <dbReference type="ChEBI" id="CHEBI:15378"/>
        <dbReference type="ChEBI" id="CHEBI:29999"/>
        <dbReference type="ChEBI" id="CHEBI:57632"/>
        <dbReference type="ChEBI" id="CHEBI:58223"/>
        <dbReference type="ChEBI" id="CHEBI:132085"/>
        <dbReference type="EC" id="2.4.2.26"/>
    </reaction>
</comment>
<sequence length="807" mass="91978">MVASTRVQKLLRRYKLAIATGLTILLIQGLVVWSLRSLEEGEAERKHRRSKLPDHNGQEQKMDPVAIERQNALSGANHGQSRLRQDLGGLVDGVPGSVEGAPQVPSSDFVPKCEISGKDALSALHRAGSRQCRQEIANIVCQHQAGHLMPQSLPQFCPQHGKCIPSTIISTRGVENPVRVVFMLVVHGRAVRQLKRLLKAIYHKDHFYYIHVDKRSNYMHREVLQMTELYPNVRATPWRMVTIWGGASLLKAYLHSMHDLLSMLDWKWDFFINLSATDFPTRTNNELVAFLSQNRDKNFLKSHGRENARFIKKQGLDRLFHECDNHMWRLGERTIPEGLEVSGGSDWFSLTHKFVEYVINSQDELVTGLKQFYTYALLPAESFFHTVLGNSHMCDTLVDNNLRVTNWNRKLGCKCQYKHIVDWCGCSPNDFKPSDLIRIQQLTRPTFFARKFESTVNQEAIEILDNHLYGQYPPGTVALKAYWESLFEQADGVSSLNDVALTAYSSFFRLGLRKPLKSSSETCRFEPIGYPVSVHLYFYDDRFQGYLVRQEVQNVVTRSREMLEVWAVPQATLQLEHNLHEFERLKHLEVGTEWDPKERIFRNFGGVMGPLDEPVAVQKWARGPNLTATIVWIDPAHIVAASYDISIDVEAEFTQYKPPLQRPLRPGVWTVRVLRLWERVAEARFLVMPLAFKGREPLRTEDHGWVHAGPPGNVYLEQSFQQLAHVLKLPPSEPAVQEAQKKTSLVGKPLEAWVDSSVEAFWVTGDICSDQTSSCPTVGLCTKTSWSSLSPDPKSELGPVKKDGRIR</sequence>
<dbReference type="GO" id="GO:0000139">
    <property type="term" value="C:Golgi membrane"/>
    <property type="evidence" value="ECO:0007669"/>
    <property type="project" value="UniProtKB-SubCell"/>
</dbReference>
<dbReference type="UniPathway" id="UPA00756"/>
<evidence type="ECO:0000256" key="4">
    <source>
        <dbReference type="ARBA" id="ARBA00004613"/>
    </source>
</evidence>
<evidence type="ECO:0000256" key="20">
    <source>
        <dbReference type="ARBA" id="ARBA00023157"/>
    </source>
</evidence>
<accession>A0A673FKG1</accession>
<evidence type="ECO:0000256" key="14">
    <source>
        <dbReference type="ARBA" id="ARBA00022723"/>
    </source>
</evidence>
<evidence type="ECO:0000313" key="30">
    <source>
        <dbReference type="Ensembl" id="ENSSRHP00000003169.1"/>
    </source>
</evidence>
<evidence type="ECO:0000256" key="26">
    <source>
        <dbReference type="ARBA" id="ARBA00047847"/>
    </source>
</evidence>
<evidence type="ECO:0000256" key="19">
    <source>
        <dbReference type="ARBA" id="ARBA00023136"/>
    </source>
</evidence>
<evidence type="ECO:0000256" key="13">
    <source>
        <dbReference type="ARBA" id="ARBA00022692"/>
    </source>
</evidence>
<evidence type="ECO:0000259" key="29">
    <source>
        <dbReference type="Pfam" id="PF12529"/>
    </source>
</evidence>
<keyword evidence="11" id="KW-0328">Glycosyltransferase</keyword>
<keyword evidence="21" id="KW-0325">Glycoprotein</keyword>
<evidence type="ECO:0000313" key="31">
    <source>
        <dbReference type="Proteomes" id="UP000472270"/>
    </source>
</evidence>
<evidence type="ECO:0000256" key="10">
    <source>
        <dbReference type="ARBA" id="ARBA00022525"/>
    </source>
</evidence>
<keyword evidence="31" id="KW-1185">Reference proteome</keyword>
<evidence type="ECO:0000256" key="28">
    <source>
        <dbReference type="SAM" id="Phobius"/>
    </source>
</evidence>
<evidence type="ECO:0000256" key="21">
    <source>
        <dbReference type="ARBA" id="ARBA00023180"/>
    </source>
</evidence>
<keyword evidence="16" id="KW-0735">Signal-anchor</keyword>
<dbReference type="GO" id="GO:0050650">
    <property type="term" value="P:chondroitin sulfate proteoglycan biosynthetic process"/>
    <property type="evidence" value="ECO:0007669"/>
    <property type="project" value="TreeGrafter"/>
</dbReference>
<evidence type="ECO:0000256" key="7">
    <source>
        <dbReference type="ARBA" id="ARBA00010195"/>
    </source>
</evidence>
<dbReference type="PANTHER" id="PTHR46025:SF1">
    <property type="entry name" value="XYLOSYLTRANSFERASE 2"/>
    <property type="match status" value="1"/>
</dbReference>
<dbReference type="GO" id="GO:0015012">
    <property type="term" value="P:heparan sulfate proteoglycan biosynthetic process"/>
    <property type="evidence" value="ECO:0007669"/>
    <property type="project" value="UniProtKB-UniPathway"/>
</dbReference>
<keyword evidence="14" id="KW-0479">Metal-binding</keyword>
<dbReference type="GO" id="GO:0046872">
    <property type="term" value="F:metal ion binding"/>
    <property type="evidence" value="ECO:0007669"/>
    <property type="project" value="UniProtKB-KW"/>
</dbReference>